<evidence type="ECO:0000313" key="2">
    <source>
        <dbReference type="Proteomes" id="UP000464480"/>
    </source>
</evidence>
<keyword evidence="1" id="KW-0547">Nucleotide-binding</keyword>
<dbReference type="RefSeq" id="WP_159410257.1">
    <property type="nucleotide sequence ID" value="NZ_CP026115.2"/>
</dbReference>
<dbReference type="Gene3D" id="3.40.50.300">
    <property type="entry name" value="P-loop containing nucleotide triphosphate hydrolases"/>
    <property type="match status" value="1"/>
</dbReference>
<dbReference type="GO" id="GO:0005524">
    <property type="term" value="F:ATP binding"/>
    <property type="evidence" value="ECO:0007669"/>
    <property type="project" value="UniProtKB-KW"/>
</dbReference>
<evidence type="ECO:0000313" key="1">
    <source>
        <dbReference type="EMBL" id="QHG64902.2"/>
    </source>
</evidence>
<protein>
    <submittedName>
        <fullName evidence="1">ATP-binding protein</fullName>
    </submittedName>
</protein>
<name>A0A6I6XHB1_PSEPU</name>
<sequence>MIRGFRWAIWLTLPSLIVPAALPRRVHRAPILALAARHGVPVTAVWVQAPVEQALARNALRRVDHQVPRASIEAVAAAFEPPCRSEGFVEVIEVNASQSGHEKAARL</sequence>
<dbReference type="InterPro" id="IPR027417">
    <property type="entry name" value="P-loop_NTPase"/>
</dbReference>
<reference evidence="1 2" key="1">
    <citation type="submission" date="2020-02" db="EMBL/GenBank/DDBJ databases">
        <title>Pseudomonas Putida W5 Complete Genome Assembly.</title>
        <authorList>
            <person name="Yuan Z.-C."/>
            <person name="Shaw G.A."/>
            <person name="Cusano A.D."/>
            <person name="Caddey B.J."/>
            <person name="Weselowski B.J."/>
        </authorList>
    </citation>
    <scope>NUCLEOTIDE SEQUENCE [LARGE SCALE GENOMIC DNA]</scope>
    <source>
        <strain evidence="1 2">W5</strain>
    </source>
</reference>
<dbReference type="SUPFAM" id="SSF52540">
    <property type="entry name" value="P-loop containing nucleoside triphosphate hydrolases"/>
    <property type="match status" value="1"/>
</dbReference>
<dbReference type="AlphaFoldDB" id="A0A6I6XHB1"/>
<keyword evidence="1" id="KW-0067">ATP-binding</keyword>
<dbReference type="Proteomes" id="UP000464480">
    <property type="component" value="Chromosome"/>
</dbReference>
<accession>A0A6I6XHB1</accession>
<proteinExistence type="predicted"/>
<dbReference type="Pfam" id="PF13671">
    <property type="entry name" value="AAA_33"/>
    <property type="match status" value="1"/>
</dbReference>
<gene>
    <name evidence="1" type="ORF">C2H86_10945</name>
</gene>
<organism evidence="1 2">
    <name type="scientific">Pseudomonas putida</name>
    <name type="common">Arthrobacter siderocapsulatus</name>
    <dbReference type="NCBI Taxonomy" id="303"/>
    <lineage>
        <taxon>Bacteria</taxon>
        <taxon>Pseudomonadati</taxon>
        <taxon>Pseudomonadota</taxon>
        <taxon>Gammaproteobacteria</taxon>
        <taxon>Pseudomonadales</taxon>
        <taxon>Pseudomonadaceae</taxon>
        <taxon>Pseudomonas</taxon>
    </lineage>
</organism>
<dbReference type="EMBL" id="CP026115">
    <property type="protein sequence ID" value="QHG64902.2"/>
    <property type="molecule type" value="Genomic_DNA"/>
</dbReference>